<evidence type="ECO:0000313" key="3">
    <source>
        <dbReference type="Proteomes" id="UP000323502"/>
    </source>
</evidence>
<keyword evidence="3" id="KW-1185">Reference proteome</keyword>
<dbReference type="EMBL" id="WSUT01000002">
    <property type="protein sequence ID" value="MWC42337.1"/>
    <property type="molecule type" value="Genomic_DNA"/>
</dbReference>
<proteinExistence type="predicted"/>
<organism evidence="2 3">
    <name type="scientific">Sphingomonas carotinifaciens</name>
    <dbReference type="NCBI Taxonomy" id="1166323"/>
    <lineage>
        <taxon>Bacteria</taxon>
        <taxon>Pseudomonadati</taxon>
        <taxon>Pseudomonadota</taxon>
        <taxon>Alphaproteobacteria</taxon>
        <taxon>Sphingomonadales</taxon>
        <taxon>Sphingomonadaceae</taxon>
        <taxon>Sphingomonas</taxon>
    </lineage>
</organism>
<dbReference type="Proteomes" id="UP000436801">
    <property type="component" value="Unassembled WGS sequence"/>
</dbReference>
<protein>
    <recommendedName>
        <fullName evidence="5">DUF707 domain-containing protein</fullName>
    </recommendedName>
</protein>
<dbReference type="AlphaFoldDB" id="A0A1G7QSL9"/>
<evidence type="ECO:0000313" key="4">
    <source>
        <dbReference type="Proteomes" id="UP000436801"/>
    </source>
</evidence>
<dbReference type="EMBL" id="FNBI01000009">
    <property type="protein sequence ID" value="SDG01516.1"/>
    <property type="molecule type" value="Genomic_DNA"/>
</dbReference>
<accession>A0A1G7QSL9</accession>
<gene>
    <name evidence="1" type="ORF">GQR91_01500</name>
    <name evidence="2" type="ORF">SAMN05216557_10929</name>
</gene>
<evidence type="ECO:0000313" key="1">
    <source>
        <dbReference type="EMBL" id="MWC42337.1"/>
    </source>
</evidence>
<dbReference type="RefSeq" id="WP_149683342.1">
    <property type="nucleotide sequence ID" value="NZ_FNBI01000009.1"/>
</dbReference>
<sequence>MLGPATSRNLVITRAGANSLHERWLDPSGGRDFDLLVASFVSGDPGPDTRPGIFHIHVPGSKIQGWKVTLAQHSDFIEQYDFVALIDDDIDTNATDLSRLFAMGQEYGFNIFQPSLTWDSFCTYAGTIQNPFFRFRCVNYIEMMAPFFSRTALKHVAPLFEYGWESGIDLIWGSVLPPEFRRFAIIDAIPIRHTRPVGVLKEANGFVGRTYESDIMASLDHFGMTWPSLVASSGLTRNGRWVGKMGVSLRSGALLALPFYSPGQGALRRSFDHIRHQFFRNPKYSEDARHILARDVVARSGNK</sequence>
<reference evidence="2 3" key="1">
    <citation type="submission" date="2016-10" db="EMBL/GenBank/DDBJ databases">
        <authorList>
            <person name="Varghese N."/>
            <person name="Submissions S."/>
        </authorList>
    </citation>
    <scope>NUCLEOTIDE SEQUENCE [LARGE SCALE GENOMIC DNA]</scope>
    <source>
        <strain evidence="2 3">S7-754</strain>
    </source>
</reference>
<name>A0A1G7QSL9_9SPHN</name>
<reference evidence="1 4" key="2">
    <citation type="submission" date="2019-12" db="EMBL/GenBank/DDBJ databases">
        <authorList>
            <person name="Zheng J."/>
        </authorList>
    </citation>
    <scope>NUCLEOTIDE SEQUENCE [LARGE SCALE GENOMIC DNA]</scope>
    <source>
        <strain evidence="1 4">DSM 27347</strain>
    </source>
</reference>
<evidence type="ECO:0000313" key="2">
    <source>
        <dbReference type="EMBL" id="SDG01516.1"/>
    </source>
</evidence>
<evidence type="ECO:0008006" key="5">
    <source>
        <dbReference type="Google" id="ProtNLM"/>
    </source>
</evidence>
<dbReference type="OrthoDB" id="7810870at2"/>
<dbReference type="Proteomes" id="UP000323502">
    <property type="component" value="Unassembled WGS sequence"/>
</dbReference>